<feature type="region of interest" description="Disordered" evidence="1">
    <location>
        <begin position="1"/>
        <end position="214"/>
    </location>
</feature>
<dbReference type="EMBL" id="FOEF01000018">
    <property type="protein sequence ID" value="SEP51950.1"/>
    <property type="molecule type" value="Genomic_DNA"/>
</dbReference>
<accession>A0A1H8YID1</accession>
<dbReference type="PANTHER" id="PTHR36456">
    <property type="entry name" value="UPF0232 PROTEIN SCO3875"/>
    <property type="match status" value="1"/>
</dbReference>
<gene>
    <name evidence="2" type="ORF">SAMN04489732_11845</name>
</gene>
<evidence type="ECO:0000256" key="1">
    <source>
        <dbReference type="SAM" id="MobiDB-lite"/>
    </source>
</evidence>
<feature type="region of interest" description="Disordered" evidence="1">
    <location>
        <begin position="301"/>
        <end position="325"/>
    </location>
</feature>
<organism evidence="2 3">
    <name type="scientific">Amycolatopsis saalfeldensis</name>
    <dbReference type="NCBI Taxonomy" id="394193"/>
    <lineage>
        <taxon>Bacteria</taxon>
        <taxon>Bacillati</taxon>
        <taxon>Actinomycetota</taxon>
        <taxon>Actinomycetes</taxon>
        <taxon>Pseudonocardiales</taxon>
        <taxon>Pseudonocardiaceae</taxon>
        <taxon>Amycolatopsis</taxon>
    </lineage>
</organism>
<feature type="compositionally biased region" description="Low complexity" evidence="1">
    <location>
        <begin position="88"/>
        <end position="100"/>
    </location>
</feature>
<reference evidence="2 3" key="1">
    <citation type="submission" date="2016-10" db="EMBL/GenBank/DDBJ databases">
        <authorList>
            <person name="de Groot N.N."/>
        </authorList>
    </citation>
    <scope>NUCLEOTIDE SEQUENCE [LARGE SCALE GENOMIC DNA]</scope>
    <source>
        <strain evidence="2 3">DSM 44993</strain>
    </source>
</reference>
<sequence>MDSVDKPVNGLSPRVTNRPDGGLDTPHAVSHPRGEVPSATQRDNGAGPNGRGPATGPSGTGEQPTDPAAGAAAWPRSIGRARGGPAQGGRAQSGQSERGQKWGGRSSGTRSRASGQSSSQPSDGRTGYGRAAAGQSAADQRRPTDQPAADGPPTGPTSGRDLAHAALEAAKAKAKERGAPPNLRRGRITGGGGQNPRRRRWSGSGADARDPQPLGRLVSRLISDSGWQDTMTNARVFGQWARLVGEDVAEHAEPVALKDGELTVRASSTAWATQLRLLQGKLLAKIAAGVGHGVVKRMRIQGPTAPSWRKGPRHVPGRGPRDTYG</sequence>
<dbReference type="STRING" id="394193.SAMN04489732_11845"/>
<keyword evidence="3" id="KW-1185">Reference proteome</keyword>
<evidence type="ECO:0000313" key="3">
    <source>
        <dbReference type="Proteomes" id="UP000198582"/>
    </source>
</evidence>
<protein>
    <submittedName>
        <fullName evidence="2">Uncharacterized protein</fullName>
    </submittedName>
</protein>
<name>A0A1H8YID1_9PSEU</name>
<dbReference type="PANTHER" id="PTHR36456:SF1">
    <property type="entry name" value="UPF0232 PROTEIN SCO3875"/>
    <property type="match status" value="1"/>
</dbReference>
<proteinExistence type="predicted"/>
<dbReference type="InterPro" id="IPR007922">
    <property type="entry name" value="DciA-like"/>
</dbReference>
<evidence type="ECO:0000313" key="2">
    <source>
        <dbReference type="EMBL" id="SEP51950.1"/>
    </source>
</evidence>
<dbReference type="Pfam" id="PF05258">
    <property type="entry name" value="DciA"/>
    <property type="match status" value="1"/>
</dbReference>
<feature type="compositionally biased region" description="Low complexity" evidence="1">
    <location>
        <begin position="107"/>
        <end position="125"/>
    </location>
</feature>
<dbReference type="AlphaFoldDB" id="A0A1H8YID1"/>
<dbReference type="Proteomes" id="UP000198582">
    <property type="component" value="Unassembled WGS sequence"/>
</dbReference>